<reference evidence="2 3" key="1">
    <citation type="submission" date="2018-08" db="EMBL/GenBank/DDBJ databases">
        <title>Chitinophagaceae sp. K23C18032701, a novel bacterium isolated from forest soil.</title>
        <authorList>
            <person name="Wang C."/>
        </authorList>
    </citation>
    <scope>NUCLEOTIDE SEQUENCE [LARGE SCALE GENOMIC DNA]</scope>
    <source>
        <strain evidence="2 3">K23C18032701</strain>
    </source>
</reference>
<evidence type="ECO:0000313" key="2">
    <source>
        <dbReference type="EMBL" id="RFM26050.1"/>
    </source>
</evidence>
<dbReference type="Proteomes" id="UP000261284">
    <property type="component" value="Unassembled WGS sequence"/>
</dbReference>
<accession>A0A3E1NDN0</accession>
<proteinExistence type="predicted"/>
<evidence type="ECO:0000259" key="1">
    <source>
        <dbReference type="Pfam" id="PF14129"/>
    </source>
</evidence>
<gene>
    <name evidence="2" type="ORF">DXN05_22270</name>
</gene>
<dbReference type="RefSeq" id="WP_116849500.1">
    <property type="nucleotide sequence ID" value="NZ_QTJU01000012.1"/>
</dbReference>
<protein>
    <submittedName>
        <fullName evidence="2">DUF4296 domain-containing protein</fullName>
    </submittedName>
</protein>
<feature type="domain" description="DUF4296" evidence="1">
    <location>
        <begin position="24"/>
        <end position="95"/>
    </location>
</feature>
<keyword evidence="3" id="KW-1185">Reference proteome</keyword>
<dbReference type="OrthoDB" id="672534at2"/>
<name>A0A3E1NDN0_9BACT</name>
<comment type="caution">
    <text evidence="2">The sequence shown here is derived from an EMBL/GenBank/DDBJ whole genome shotgun (WGS) entry which is preliminary data.</text>
</comment>
<sequence>MKKLMVCAGMCCLLACKSNNKPGKDIITPDSMKVIVWDLLRAEQLASLRMQKDTNKIKKDTHLELYQDVFTIHHTTKEAFYKSYNFYLMHPNINKVLNDSLSNMAERTRMQQFQPKKLDTKADVK</sequence>
<dbReference type="AlphaFoldDB" id="A0A3E1NDN0"/>
<evidence type="ECO:0000313" key="3">
    <source>
        <dbReference type="Proteomes" id="UP000261284"/>
    </source>
</evidence>
<dbReference type="EMBL" id="QTJU01000012">
    <property type="protein sequence ID" value="RFM26050.1"/>
    <property type="molecule type" value="Genomic_DNA"/>
</dbReference>
<organism evidence="2 3">
    <name type="scientific">Deminuibacter soli</name>
    <dbReference type="NCBI Taxonomy" id="2291815"/>
    <lineage>
        <taxon>Bacteria</taxon>
        <taxon>Pseudomonadati</taxon>
        <taxon>Bacteroidota</taxon>
        <taxon>Chitinophagia</taxon>
        <taxon>Chitinophagales</taxon>
        <taxon>Chitinophagaceae</taxon>
        <taxon>Deminuibacter</taxon>
    </lineage>
</organism>
<dbReference type="InterPro" id="IPR025381">
    <property type="entry name" value="DUF4296"/>
</dbReference>
<dbReference type="Pfam" id="PF14129">
    <property type="entry name" value="DUF4296"/>
    <property type="match status" value="1"/>
</dbReference>